<dbReference type="Pfam" id="PF08352">
    <property type="entry name" value="oligo_HPY"/>
    <property type="match status" value="1"/>
</dbReference>
<dbReference type="SUPFAM" id="SSF52540">
    <property type="entry name" value="P-loop containing nucleoside triphosphate hydrolases"/>
    <property type="match status" value="1"/>
</dbReference>
<evidence type="ECO:0000256" key="2">
    <source>
        <dbReference type="ARBA" id="ARBA00005417"/>
    </source>
</evidence>
<dbReference type="PROSITE" id="PS50893">
    <property type="entry name" value="ABC_TRANSPORTER_2"/>
    <property type="match status" value="1"/>
</dbReference>
<organism evidence="7">
    <name type="scientific">Bosea sp. NBC_00436</name>
    <dbReference type="NCBI Taxonomy" id="2969620"/>
    <lineage>
        <taxon>Bacteria</taxon>
        <taxon>Pseudomonadati</taxon>
        <taxon>Pseudomonadota</taxon>
        <taxon>Alphaproteobacteria</taxon>
        <taxon>Hyphomicrobiales</taxon>
        <taxon>Boseaceae</taxon>
        <taxon>Bosea</taxon>
    </lineage>
</organism>
<dbReference type="GO" id="GO:0005886">
    <property type="term" value="C:plasma membrane"/>
    <property type="evidence" value="ECO:0007669"/>
    <property type="project" value="UniProtKB-SubCell"/>
</dbReference>
<keyword evidence="3" id="KW-0813">Transport</keyword>
<dbReference type="NCBIfam" id="TIGR01727">
    <property type="entry name" value="oligo_HPY"/>
    <property type="match status" value="1"/>
</dbReference>
<dbReference type="GO" id="GO:0015833">
    <property type="term" value="P:peptide transport"/>
    <property type="evidence" value="ECO:0007669"/>
    <property type="project" value="InterPro"/>
</dbReference>
<dbReference type="EMBL" id="CP102774">
    <property type="protein sequence ID" value="UZF85928.1"/>
    <property type="molecule type" value="Genomic_DNA"/>
</dbReference>
<evidence type="ECO:0000259" key="6">
    <source>
        <dbReference type="PROSITE" id="PS50893"/>
    </source>
</evidence>
<keyword evidence="4" id="KW-0547">Nucleotide-binding</keyword>
<dbReference type="SMART" id="SM00382">
    <property type="entry name" value="AAA"/>
    <property type="match status" value="1"/>
</dbReference>
<protein>
    <submittedName>
        <fullName evidence="7">ABC transporter ATP-binding protein</fullName>
    </submittedName>
</protein>
<name>A0A9E7ZJB6_9HYPH</name>
<evidence type="ECO:0000256" key="4">
    <source>
        <dbReference type="ARBA" id="ARBA00022741"/>
    </source>
</evidence>
<dbReference type="GO" id="GO:0016887">
    <property type="term" value="F:ATP hydrolysis activity"/>
    <property type="evidence" value="ECO:0007669"/>
    <property type="project" value="InterPro"/>
</dbReference>
<keyword evidence="5 7" id="KW-0067">ATP-binding</keyword>
<evidence type="ECO:0000256" key="5">
    <source>
        <dbReference type="ARBA" id="ARBA00022840"/>
    </source>
</evidence>
<comment type="similarity">
    <text evidence="2">Belongs to the ABC transporter superfamily.</text>
</comment>
<gene>
    <name evidence="7" type="ORF">NWE54_19210</name>
</gene>
<dbReference type="FunFam" id="3.40.50.300:FF:000016">
    <property type="entry name" value="Oligopeptide ABC transporter ATP-binding component"/>
    <property type="match status" value="1"/>
</dbReference>
<dbReference type="CDD" id="cd03257">
    <property type="entry name" value="ABC_NikE_OppD_transporters"/>
    <property type="match status" value="1"/>
</dbReference>
<sequence length="343" mass="37041">MSASTSASTSVPIIELKGITKHFRRKPTLAERILMATGRGKAPPVLRAVDGIDLSVKRGEVLGLVGESGCGKSTLARVVTGILKPTTGEVVYEQRPVAGLKGKERLDFLLKVQMIFQDPYASLDPRMKVSRIVGEALGVHKLLPKAEIDGAVDQALSEVGLDLAYRERYPHQFSGGQRQRIGIARALAVKPDFLVCDEPVSALDVSIQAQVINLFMDVRERHGLTYLFVSHDLGLVRHISDRVAIMYLGRIVEVGTAADIFAEPAHPYSAALIAAIPSAARRKRAFQPLKGELPSPLAPPPGCPFHPRCDKAMAVCREVRPVLAEIAPGRSAACHLHKAPEAA</sequence>
<evidence type="ECO:0000256" key="3">
    <source>
        <dbReference type="ARBA" id="ARBA00022448"/>
    </source>
</evidence>
<dbReference type="InterPro" id="IPR013563">
    <property type="entry name" value="Oligopep_ABC_C"/>
</dbReference>
<comment type="subcellular location">
    <subcellularLocation>
        <location evidence="1">Cell inner membrane</location>
        <topology evidence="1">Peripheral membrane protein</topology>
    </subcellularLocation>
</comment>
<proteinExistence type="inferred from homology"/>
<dbReference type="InterPro" id="IPR003439">
    <property type="entry name" value="ABC_transporter-like_ATP-bd"/>
</dbReference>
<dbReference type="Gene3D" id="3.40.50.300">
    <property type="entry name" value="P-loop containing nucleotide triphosphate hydrolases"/>
    <property type="match status" value="1"/>
</dbReference>
<dbReference type="Pfam" id="PF00005">
    <property type="entry name" value="ABC_tran"/>
    <property type="match status" value="1"/>
</dbReference>
<feature type="domain" description="ABC transporter" evidence="6">
    <location>
        <begin position="14"/>
        <end position="273"/>
    </location>
</feature>
<evidence type="ECO:0000313" key="7">
    <source>
        <dbReference type="EMBL" id="UZF85928.1"/>
    </source>
</evidence>
<evidence type="ECO:0000256" key="1">
    <source>
        <dbReference type="ARBA" id="ARBA00004417"/>
    </source>
</evidence>
<reference evidence="7" key="1">
    <citation type="submission" date="2022-08" db="EMBL/GenBank/DDBJ databases">
        <title>Complete Genome Sequences of 2 Bosea sp. soil isolates.</title>
        <authorList>
            <person name="Alvarez Arevalo M."/>
            <person name="Sterndorff E.B."/>
            <person name="Faurdal D."/>
            <person name="Joergensen T.S."/>
            <person name="Weber T."/>
        </authorList>
    </citation>
    <scope>NUCLEOTIDE SEQUENCE</scope>
    <source>
        <strain evidence="7">NBC_00436</strain>
    </source>
</reference>
<dbReference type="GO" id="GO:0055085">
    <property type="term" value="P:transmembrane transport"/>
    <property type="evidence" value="ECO:0007669"/>
    <property type="project" value="UniProtKB-ARBA"/>
</dbReference>
<dbReference type="InterPro" id="IPR017871">
    <property type="entry name" value="ABC_transporter-like_CS"/>
</dbReference>
<dbReference type="InterPro" id="IPR027417">
    <property type="entry name" value="P-loop_NTPase"/>
</dbReference>
<accession>A0A9E7ZJB6</accession>
<dbReference type="InterPro" id="IPR050319">
    <property type="entry name" value="ABC_transp_ATP-bind"/>
</dbReference>
<dbReference type="PANTHER" id="PTHR43776:SF7">
    <property type="entry name" value="D,D-DIPEPTIDE TRANSPORT ATP-BINDING PROTEIN DDPF-RELATED"/>
    <property type="match status" value="1"/>
</dbReference>
<dbReference type="GO" id="GO:0005524">
    <property type="term" value="F:ATP binding"/>
    <property type="evidence" value="ECO:0007669"/>
    <property type="project" value="UniProtKB-KW"/>
</dbReference>
<dbReference type="PANTHER" id="PTHR43776">
    <property type="entry name" value="TRANSPORT ATP-BINDING PROTEIN"/>
    <property type="match status" value="1"/>
</dbReference>
<dbReference type="AlphaFoldDB" id="A0A9E7ZJB6"/>
<dbReference type="InterPro" id="IPR003593">
    <property type="entry name" value="AAA+_ATPase"/>
</dbReference>
<dbReference type="PROSITE" id="PS00211">
    <property type="entry name" value="ABC_TRANSPORTER_1"/>
    <property type="match status" value="1"/>
</dbReference>